<feature type="non-terminal residue" evidence="1">
    <location>
        <position position="140"/>
    </location>
</feature>
<gene>
    <name evidence="1" type="ORF">KI809_20440</name>
</gene>
<evidence type="ECO:0008006" key="3">
    <source>
        <dbReference type="Google" id="ProtNLM"/>
    </source>
</evidence>
<dbReference type="AlphaFoldDB" id="A0AAW4L6T9"/>
<comment type="caution">
    <text evidence="1">The sequence shown here is derived from an EMBL/GenBank/DDBJ whole genome shotgun (WGS) entry which is preliminary data.</text>
</comment>
<accession>A0AAW4L6T9</accession>
<name>A0AAW4L6T9_9BACT</name>
<sequence>FGGGRSIEGSGIALGLNQGSVTAKNYTKMKEDGGWFSNDKTWTNFTSNSDAQAAVQSAVDSIKSTINRSVVAMSTSIDMSLVKIAETQISTAGRKAEDINKDLEAWLVSAANEMAKNVTGLREFAFYGENAFDALVRLST</sequence>
<dbReference type="Proteomes" id="UP000811899">
    <property type="component" value="Unassembled WGS sequence"/>
</dbReference>
<organism evidence="1 2">
    <name type="scientific">Geoanaerobacter pelophilus</name>
    <dbReference type="NCBI Taxonomy" id="60036"/>
    <lineage>
        <taxon>Bacteria</taxon>
        <taxon>Pseudomonadati</taxon>
        <taxon>Thermodesulfobacteriota</taxon>
        <taxon>Desulfuromonadia</taxon>
        <taxon>Geobacterales</taxon>
        <taxon>Geobacteraceae</taxon>
        <taxon>Geoanaerobacter</taxon>
    </lineage>
</organism>
<proteinExistence type="predicted"/>
<dbReference type="EMBL" id="JAHCVJ010000036">
    <property type="protein sequence ID" value="MBT0666678.1"/>
    <property type="molecule type" value="Genomic_DNA"/>
</dbReference>
<evidence type="ECO:0000313" key="2">
    <source>
        <dbReference type="Proteomes" id="UP000811899"/>
    </source>
</evidence>
<feature type="non-terminal residue" evidence="1">
    <location>
        <position position="1"/>
    </location>
</feature>
<keyword evidence="2" id="KW-1185">Reference proteome</keyword>
<evidence type="ECO:0000313" key="1">
    <source>
        <dbReference type="EMBL" id="MBT0666678.1"/>
    </source>
</evidence>
<protein>
    <recommendedName>
        <fullName evidence="3">Flagellin</fullName>
    </recommendedName>
</protein>
<reference evidence="1 2" key="1">
    <citation type="submission" date="2021-05" db="EMBL/GenBank/DDBJ databases">
        <title>The draft genome of Geobacter pelophilus DSM 12255.</title>
        <authorList>
            <person name="Xu Z."/>
            <person name="Masuda Y."/>
            <person name="Itoh H."/>
            <person name="Senoo K."/>
        </authorList>
    </citation>
    <scope>NUCLEOTIDE SEQUENCE [LARGE SCALE GENOMIC DNA]</scope>
    <source>
        <strain evidence="1 2">DSM 12255</strain>
    </source>
</reference>
<dbReference type="RefSeq" id="WP_214173440.1">
    <property type="nucleotide sequence ID" value="NZ_JAHCVJ010000036.1"/>
</dbReference>